<organism evidence="2 3">
    <name type="scientific">Streptomyces sanyensis</name>
    <dbReference type="NCBI Taxonomy" id="568869"/>
    <lineage>
        <taxon>Bacteria</taxon>
        <taxon>Bacillati</taxon>
        <taxon>Actinomycetota</taxon>
        <taxon>Actinomycetes</taxon>
        <taxon>Kitasatosporales</taxon>
        <taxon>Streptomycetaceae</taxon>
        <taxon>Streptomyces</taxon>
    </lineage>
</organism>
<feature type="domain" description="Methyltransferase type 11" evidence="1">
    <location>
        <begin position="53"/>
        <end position="144"/>
    </location>
</feature>
<dbReference type="PANTHER" id="PTHR43591:SF24">
    <property type="entry name" value="2-METHOXY-6-POLYPRENYL-1,4-BENZOQUINOL METHYLASE, MITOCHONDRIAL"/>
    <property type="match status" value="1"/>
</dbReference>
<reference evidence="3" key="1">
    <citation type="journal article" date="2019" name="Int. J. Syst. Evol. Microbiol.">
        <title>The Global Catalogue of Microorganisms (GCM) 10K type strain sequencing project: providing services to taxonomists for standard genome sequencing and annotation.</title>
        <authorList>
            <consortium name="The Broad Institute Genomics Platform"/>
            <consortium name="The Broad Institute Genome Sequencing Center for Infectious Disease"/>
            <person name="Wu L."/>
            <person name="Ma J."/>
        </authorList>
    </citation>
    <scope>NUCLEOTIDE SEQUENCE [LARGE SCALE GENOMIC DNA]</scope>
    <source>
        <strain evidence="3">JCM 18324</strain>
    </source>
</reference>
<proteinExistence type="predicted"/>
<accession>A0ABP8ZTQ0</accession>
<dbReference type="EMBL" id="BAABJV010000001">
    <property type="protein sequence ID" value="GAA4765477.1"/>
    <property type="molecule type" value="Genomic_DNA"/>
</dbReference>
<dbReference type="CDD" id="cd02440">
    <property type="entry name" value="AdoMet_MTases"/>
    <property type="match status" value="1"/>
</dbReference>
<dbReference type="InterPro" id="IPR013216">
    <property type="entry name" value="Methyltransf_11"/>
</dbReference>
<sequence>MTTHAERYGDRIFSHTGAEEAARLAALAEVLDPVSVEALTAGGPPSRPVRRCLELAAGTGSVALRMLDLFPSARVTATELDLRFLEAIRQDRLEVLRHDATAEDFPDGCFDVVHVRYLLHHLPTRREVFGRIVRWLAPGGRLVIEEPARFPLEAARDPRYRRVSLGALQVLADRLGTDCTDWGPDLPRTAAAHGLTDITLRTTVPTVAHDTPMGRFWRLTVGHLAPGIGELPGVLPEDVPAVLDRLSRPGLVEMGMATVTLTATQPA</sequence>
<dbReference type="Gene3D" id="3.40.50.150">
    <property type="entry name" value="Vaccinia Virus protein VP39"/>
    <property type="match status" value="1"/>
</dbReference>
<comment type="caution">
    <text evidence="2">The sequence shown here is derived from an EMBL/GenBank/DDBJ whole genome shotgun (WGS) entry which is preliminary data.</text>
</comment>
<dbReference type="PANTHER" id="PTHR43591">
    <property type="entry name" value="METHYLTRANSFERASE"/>
    <property type="match status" value="1"/>
</dbReference>
<keyword evidence="3" id="KW-1185">Reference proteome</keyword>
<name>A0ABP8ZTQ0_9ACTN</name>
<evidence type="ECO:0000259" key="1">
    <source>
        <dbReference type="Pfam" id="PF08241"/>
    </source>
</evidence>
<evidence type="ECO:0000313" key="2">
    <source>
        <dbReference type="EMBL" id="GAA4765477.1"/>
    </source>
</evidence>
<dbReference type="InterPro" id="IPR029063">
    <property type="entry name" value="SAM-dependent_MTases_sf"/>
</dbReference>
<dbReference type="Proteomes" id="UP001501147">
    <property type="component" value="Unassembled WGS sequence"/>
</dbReference>
<dbReference type="Pfam" id="PF08241">
    <property type="entry name" value="Methyltransf_11"/>
    <property type="match status" value="1"/>
</dbReference>
<dbReference type="SUPFAM" id="SSF53335">
    <property type="entry name" value="S-adenosyl-L-methionine-dependent methyltransferases"/>
    <property type="match status" value="1"/>
</dbReference>
<evidence type="ECO:0000313" key="3">
    <source>
        <dbReference type="Proteomes" id="UP001501147"/>
    </source>
</evidence>
<dbReference type="RefSeq" id="WP_345609643.1">
    <property type="nucleotide sequence ID" value="NZ_BAABJV010000001.1"/>
</dbReference>
<protein>
    <recommendedName>
        <fullName evidence="1">Methyltransferase type 11 domain-containing protein</fullName>
    </recommendedName>
</protein>
<gene>
    <name evidence="2" type="ORF">GCM10023329_09420</name>
</gene>